<dbReference type="Gene3D" id="1.20.120.350">
    <property type="entry name" value="Voltage-gated potassium channels. Chain C"/>
    <property type="match status" value="1"/>
</dbReference>
<dbReference type="PANTHER" id="PTHR10037">
    <property type="entry name" value="VOLTAGE-GATED CATION CHANNEL CALCIUM AND SODIUM"/>
    <property type="match status" value="1"/>
</dbReference>
<feature type="compositionally biased region" description="Low complexity" evidence="6">
    <location>
        <begin position="101"/>
        <end position="110"/>
    </location>
</feature>
<dbReference type="PROSITE" id="PS00018">
    <property type="entry name" value="EF_HAND_1"/>
    <property type="match status" value="2"/>
</dbReference>
<comment type="caution">
    <text evidence="9">The sequence shown here is derived from an EMBL/GenBank/DDBJ whole genome shotgun (WGS) entry which is preliminary data.</text>
</comment>
<keyword evidence="3" id="KW-0106">Calcium</keyword>
<keyword evidence="2 7" id="KW-0812">Transmembrane</keyword>
<evidence type="ECO:0000256" key="1">
    <source>
        <dbReference type="ARBA" id="ARBA00004141"/>
    </source>
</evidence>
<dbReference type="PANTHER" id="PTHR10037:SF62">
    <property type="entry name" value="SODIUM CHANNEL PROTEIN 60E"/>
    <property type="match status" value="1"/>
</dbReference>
<feature type="transmembrane region" description="Helical" evidence="7">
    <location>
        <begin position="381"/>
        <end position="404"/>
    </location>
</feature>
<name>A0ABP0ID51_9DINO</name>
<evidence type="ECO:0000256" key="7">
    <source>
        <dbReference type="SAM" id="Phobius"/>
    </source>
</evidence>
<feature type="region of interest" description="Disordered" evidence="6">
    <location>
        <begin position="74"/>
        <end position="116"/>
    </location>
</feature>
<evidence type="ECO:0000256" key="2">
    <source>
        <dbReference type="ARBA" id="ARBA00022692"/>
    </source>
</evidence>
<dbReference type="PROSITE" id="PS50222">
    <property type="entry name" value="EF_HAND_2"/>
    <property type="match status" value="1"/>
</dbReference>
<evidence type="ECO:0000259" key="8">
    <source>
        <dbReference type="PROSITE" id="PS50222"/>
    </source>
</evidence>
<gene>
    <name evidence="9" type="ORF">SCF082_LOCUS6531</name>
</gene>
<dbReference type="InterPro" id="IPR043203">
    <property type="entry name" value="VGCC_Ca_Na"/>
</dbReference>
<keyword evidence="5 7" id="KW-0472">Membrane</keyword>
<feature type="transmembrane region" description="Helical" evidence="7">
    <location>
        <begin position="303"/>
        <end position="322"/>
    </location>
</feature>
<dbReference type="InterPro" id="IPR002048">
    <property type="entry name" value="EF_hand_dom"/>
</dbReference>
<accession>A0ABP0ID51</accession>
<keyword evidence="10" id="KW-1185">Reference proteome</keyword>
<organism evidence="9 10">
    <name type="scientific">Durusdinium trenchii</name>
    <dbReference type="NCBI Taxonomy" id="1381693"/>
    <lineage>
        <taxon>Eukaryota</taxon>
        <taxon>Sar</taxon>
        <taxon>Alveolata</taxon>
        <taxon>Dinophyceae</taxon>
        <taxon>Suessiales</taxon>
        <taxon>Symbiodiniaceae</taxon>
        <taxon>Durusdinium</taxon>
    </lineage>
</organism>
<dbReference type="InterPro" id="IPR018247">
    <property type="entry name" value="EF_Hand_1_Ca_BS"/>
</dbReference>
<feature type="compositionally biased region" description="Basic and acidic residues" evidence="6">
    <location>
        <begin position="86"/>
        <end position="100"/>
    </location>
</feature>
<evidence type="ECO:0000313" key="9">
    <source>
        <dbReference type="EMBL" id="CAK9000512.1"/>
    </source>
</evidence>
<proteinExistence type="predicted"/>
<dbReference type="InterPro" id="IPR011992">
    <property type="entry name" value="EF-hand-dom_pair"/>
</dbReference>
<dbReference type="InterPro" id="IPR005821">
    <property type="entry name" value="Ion_trans_dom"/>
</dbReference>
<sequence>MPPQDQNFALEQALHGGDPSHIPADEIFISLLDRLREEHELQINSLSTTIVELTKKLRKETGTKNVQIFEHAEQNNYFDEENGPSKGHDDAAELSARREGSGSPSGSGSPKLMRKQTQGVAGSQFAHLGILQSNAHWYGEQHESWYMKFRRFVQSALFETTFAGLIVFNALVMAADVQRAGVDIGASLGYADYQRVETSLPWAESAFTVLEYIFGVAFTMEILLKILALGLSFAKDLWNWFDTFLVACWYVDTVGQDLLPVNTTLLRLLRLMRLLRLLRLVRLIKTFDSLYLMTTALKGSALILTWACVLLLVLQVLIALLLNQVLYDSYLDEESVDINDRLDVYEYFGTFTRSMLSMFEITLGNWPPVCRRLSEKVSEWFMLLCILHKLVIGFAVVGVINGVFIQETFKVASSDNQIMMRQKERSSNLHEMKMRQLFLEADNDGDGFVSAEEWRELVSHPAVQLWLGSMDLDAADADGLYKLIHDLDQDGDLTMDELIRGVARLKGAARSYDLQMLLRQVSALTDSVDNLNKRLVSKSRGSLETMGQDSENINDTGGEGQLAHLMKGAAWIDSSVERSPRDFMLHMSSQHSRM</sequence>
<evidence type="ECO:0000256" key="5">
    <source>
        <dbReference type="ARBA" id="ARBA00023136"/>
    </source>
</evidence>
<dbReference type="SUPFAM" id="SSF47473">
    <property type="entry name" value="EF-hand"/>
    <property type="match status" value="1"/>
</dbReference>
<feature type="domain" description="EF-hand" evidence="8">
    <location>
        <begin position="429"/>
        <end position="464"/>
    </location>
</feature>
<dbReference type="InterPro" id="IPR027359">
    <property type="entry name" value="Volt_channel_dom_sf"/>
</dbReference>
<dbReference type="EMBL" id="CAXAMM010003581">
    <property type="protein sequence ID" value="CAK9000512.1"/>
    <property type="molecule type" value="Genomic_DNA"/>
</dbReference>
<dbReference type="Pfam" id="PF13202">
    <property type="entry name" value="EF-hand_5"/>
    <property type="match status" value="1"/>
</dbReference>
<feature type="transmembrane region" description="Helical" evidence="7">
    <location>
        <begin position="156"/>
        <end position="175"/>
    </location>
</feature>
<evidence type="ECO:0000256" key="6">
    <source>
        <dbReference type="SAM" id="MobiDB-lite"/>
    </source>
</evidence>
<dbReference type="Proteomes" id="UP001642464">
    <property type="component" value="Unassembled WGS sequence"/>
</dbReference>
<feature type="transmembrane region" description="Helical" evidence="7">
    <location>
        <begin position="212"/>
        <end position="234"/>
    </location>
</feature>
<dbReference type="Gene3D" id="1.10.238.10">
    <property type="entry name" value="EF-hand"/>
    <property type="match status" value="1"/>
</dbReference>
<evidence type="ECO:0000256" key="4">
    <source>
        <dbReference type="ARBA" id="ARBA00022989"/>
    </source>
</evidence>
<dbReference type="Gene3D" id="1.10.287.70">
    <property type="match status" value="1"/>
</dbReference>
<keyword evidence="4 7" id="KW-1133">Transmembrane helix</keyword>
<evidence type="ECO:0000313" key="10">
    <source>
        <dbReference type="Proteomes" id="UP001642464"/>
    </source>
</evidence>
<evidence type="ECO:0000256" key="3">
    <source>
        <dbReference type="ARBA" id="ARBA00022837"/>
    </source>
</evidence>
<protein>
    <submittedName>
        <fullName evidence="9">L type</fullName>
    </submittedName>
</protein>
<reference evidence="9 10" key="1">
    <citation type="submission" date="2024-02" db="EMBL/GenBank/DDBJ databases">
        <authorList>
            <person name="Chen Y."/>
            <person name="Shah S."/>
            <person name="Dougan E. K."/>
            <person name="Thang M."/>
            <person name="Chan C."/>
        </authorList>
    </citation>
    <scope>NUCLEOTIDE SEQUENCE [LARGE SCALE GENOMIC DNA]</scope>
</reference>
<dbReference type="SUPFAM" id="SSF81324">
    <property type="entry name" value="Voltage-gated potassium channels"/>
    <property type="match status" value="1"/>
</dbReference>
<comment type="subcellular location">
    <subcellularLocation>
        <location evidence="1">Membrane</location>
        <topology evidence="1">Multi-pass membrane protein</topology>
    </subcellularLocation>
</comment>
<dbReference type="SMART" id="SM00054">
    <property type="entry name" value="EFh"/>
    <property type="match status" value="2"/>
</dbReference>
<dbReference type="Pfam" id="PF00520">
    <property type="entry name" value="Ion_trans"/>
    <property type="match status" value="1"/>
</dbReference>